<name>A0A8H3QUR2_9GLOM</name>
<evidence type="ECO:0000259" key="1">
    <source>
        <dbReference type="Pfam" id="PF03184"/>
    </source>
</evidence>
<gene>
    <name evidence="2" type="ORF">RCL2_001942500</name>
</gene>
<dbReference type="OrthoDB" id="2388958at2759"/>
<reference evidence="2" key="1">
    <citation type="submission" date="2019-10" db="EMBL/GenBank/DDBJ databases">
        <title>Conservation and host-specific expression of non-tandemly repeated heterogenous ribosome RNA gene in arbuscular mycorrhizal fungi.</title>
        <authorList>
            <person name="Maeda T."/>
            <person name="Kobayashi Y."/>
            <person name="Nakagawa T."/>
            <person name="Ezawa T."/>
            <person name="Yamaguchi K."/>
            <person name="Bino T."/>
            <person name="Nishimoto Y."/>
            <person name="Shigenobu S."/>
            <person name="Kawaguchi M."/>
        </authorList>
    </citation>
    <scope>NUCLEOTIDE SEQUENCE</scope>
    <source>
        <strain evidence="2">HR1</strain>
    </source>
</reference>
<dbReference type="AlphaFoldDB" id="A0A8H3QUR2"/>
<dbReference type="Proteomes" id="UP000615446">
    <property type="component" value="Unassembled WGS sequence"/>
</dbReference>
<comment type="caution">
    <text evidence="2">The sequence shown here is derived from an EMBL/GenBank/DDBJ whole genome shotgun (WGS) entry which is preliminary data.</text>
</comment>
<protein>
    <submittedName>
        <fullName evidence="2">Tigger transposable element-derived protein 6-like</fullName>
    </submittedName>
</protein>
<feature type="domain" description="DDE-1" evidence="1">
    <location>
        <begin position="71"/>
        <end position="118"/>
    </location>
</feature>
<sequence length="307" mass="35171">MILSDNILQTKAKEFAKDLNITENMIGFSNGDNFKYDLSDVFNCNETGLFYCMTPNQTLATELVSGVKKDKTRITVLLGCNSNRTEKLKPLVIGNVQKPRYFNGINLHNLPVSYYWKSSRAAKNKKGKDRADKHQEIQRKKTCQLFDDLSQPLKLTNITLKYLPPKTTFHLQPIDQGVINNFKLDVSQNTISNCWTKAEIMLSINHIQKQIASDQIDLELDAEFEEIEEFLETLPDVAAPFLSDIKYFTKELEELPVEEFLDNKQIIEYVSQDPNEEVLSDSEPELKIIGIKEAAQGLKTFITFFTQ</sequence>
<organism evidence="2 3">
    <name type="scientific">Rhizophagus clarus</name>
    <dbReference type="NCBI Taxonomy" id="94130"/>
    <lineage>
        <taxon>Eukaryota</taxon>
        <taxon>Fungi</taxon>
        <taxon>Fungi incertae sedis</taxon>
        <taxon>Mucoromycota</taxon>
        <taxon>Glomeromycotina</taxon>
        <taxon>Glomeromycetes</taxon>
        <taxon>Glomerales</taxon>
        <taxon>Glomeraceae</taxon>
        <taxon>Rhizophagus</taxon>
    </lineage>
</organism>
<dbReference type="PANTHER" id="PTHR19303">
    <property type="entry name" value="TRANSPOSON"/>
    <property type="match status" value="1"/>
</dbReference>
<dbReference type="PANTHER" id="PTHR19303:SF73">
    <property type="entry name" value="PROTEIN PDC2"/>
    <property type="match status" value="1"/>
</dbReference>
<dbReference type="Pfam" id="PF03184">
    <property type="entry name" value="DDE_1"/>
    <property type="match status" value="2"/>
</dbReference>
<accession>A0A8H3QUR2</accession>
<dbReference type="InterPro" id="IPR050863">
    <property type="entry name" value="CenT-Element_Derived"/>
</dbReference>
<evidence type="ECO:0000313" key="2">
    <source>
        <dbReference type="EMBL" id="GES92661.1"/>
    </source>
</evidence>
<dbReference type="InterPro" id="IPR004875">
    <property type="entry name" value="DDE_SF_endonuclease_dom"/>
</dbReference>
<proteinExistence type="predicted"/>
<feature type="domain" description="DDE-1" evidence="1">
    <location>
        <begin position="145"/>
        <end position="195"/>
    </location>
</feature>
<dbReference type="GO" id="GO:0005634">
    <property type="term" value="C:nucleus"/>
    <property type="evidence" value="ECO:0007669"/>
    <property type="project" value="TreeGrafter"/>
</dbReference>
<dbReference type="GO" id="GO:0003677">
    <property type="term" value="F:DNA binding"/>
    <property type="evidence" value="ECO:0007669"/>
    <property type="project" value="TreeGrafter"/>
</dbReference>
<dbReference type="EMBL" id="BLAL01000215">
    <property type="protein sequence ID" value="GES92661.1"/>
    <property type="molecule type" value="Genomic_DNA"/>
</dbReference>
<evidence type="ECO:0000313" key="3">
    <source>
        <dbReference type="Proteomes" id="UP000615446"/>
    </source>
</evidence>